<dbReference type="InterPro" id="IPR010327">
    <property type="entry name" value="FldB/FldC_alpha/beta"/>
</dbReference>
<dbReference type="Gene3D" id="3.40.50.11900">
    <property type="match status" value="1"/>
</dbReference>
<gene>
    <name evidence="1" type="ORF">D2962_08620</name>
</gene>
<evidence type="ECO:0000313" key="1">
    <source>
        <dbReference type="EMBL" id="AYO30678.1"/>
    </source>
</evidence>
<accession>A0A3G2R6F0</accession>
<evidence type="ECO:0000313" key="2">
    <source>
        <dbReference type="Proteomes" id="UP000280960"/>
    </source>
</evidence>
<keyword evidence="2" id="KW-1185">Reference proteome</keyword>
<reference evidence="1 2" key="1">
    <citation type="submission" date="2018-10" db="EMBL/GenBank/DDBJ databases">
        <authorList>
            <person name="Zhang X."/>
        </authorList>
    </citation>
    <scope>NUCLEOTIDE SEQUENCE [LARGE SCALE GENOMIC DNA]</scope>
    <source>
        <strain evidence="1 2">SK-G1</strain>
    </source>
</reference>
<dbReference type="EMBL" id="CP033169">
    <property type="protein sequence ID" value="AYO30678.1"/>
    <property type="molecule type" value="Genomic_DNA"/>
</dbReference>
<dbReference type="Proteomes" id="UP000280960">
    <property type="component" value="Chromosome"/>
</dbReference>
<dbReference type="AlphaFoldDB" id="A0A3G2R6F0"/>
<protein>
    <recommendedName>
        <fullName evidence="3">DUF2229 domain-containing protein</fullName>
    </recommendedName>
</protein>
<name>A0A3G2R6F0_9FIRM</name>
<evidence type="ECO:0008006" key="3">
    <source>
        <dbReference type="Google" id="ProtNLM"/>
    </source>
</evidence>
<proteinExistence type="predicted"/>
<organism evidence="1 2">
    <name type="scientific">Biomaibacter acetigenes</name>
    <dbReference type="NCBI Taxonomy" id="2316383"/>
    <lineage>
        <taxon>Bacteria</taxon>
        <taxon>Bacillati</taxon>
        <taxon>Bacillota</taxon>
        <taxon>Clostridia</taxon>
        <taxon>Thermosediminibacterales</taxon>
        <taxon>Tepidanaerobacteraceae</taxon>
        <taxon>Biomaibacter</taxon>
    </lineage>
</organism>
<dbReference type="KEGG" id="bacg:D2962_08620"/>
<dbReference type="Pfam" id="PF06050">
    <property type="entry name" value="HGD-D"/>
    <property type="match status" value="1"/>
</dbReference>
<sequence>MENKKIDGIIHVASFGCGPDSLIGELLEHRVMREYKVPFLYLTLDEHSGEAGFDTRLEAFLDILEGRKVSESNISAHG</sequence>